<feature type="domain" description="Disease resistance R13L4/SHOC-2-like LRR" evidence="8">
    <location>
        <begin position="4"/>
        <end position="174"/>
    </location>
</feature>
<evidence type="ECO:0000256" key="3">
    <source>
        <dbReference type="ARBA" id="ARBA00022490"/>
    </source>
</evidence>
<dbReference type="InterPro" id="IPR057135">
    <property type="entry name" value="At4g27190-like_LRR"/>
</dbReference>
<dbReference type="InterPro" id="IPR044159">
    <property type="entry name" value="IQM"/>
</dbReference>
<protein>
    <submittedName>
        <fullName evidence="9">Uncharacterized protein</fullName>
    </submittedName>
</protein>
<dbReference type="Proteomes" id="UP000467840">
    <property type="component" value="Chromosome 1"/>
</dbReference>
<dbReference type="PROSITE" id="PS51450">
    <property type="entry name" value="LRR"/>
    <property type="match status" value="1"/>
</dbReference>
<evidence type="ECO:0000256" key="2">
    <source>
        <dbReference type="ARBA" id="ARBA00004496"/>
    </source>
</evidence>
<evidence type="ECO:0000256" key="5">
    <source>
        <dbReference type="ARBA" id="ARBA00023242"/>
    </source>
</evidence>
<proteinExistence type="predicted"/>
<feature type="region of interest" description="Disordered" evidence="6">
    <location>
        <begin position="802"/>
        <end position="843"/>
    </location>
</feature>
<dbReference type="InterPro" id="IPR032675">
    <property type="entry name" value="LRR_dom_sf"/>
</dbReference>
<dbReference type="PANTHER" id="PTHR31250">
    <property type="entry name" value="IQ DOMAIN-CONTAINING PROTEIN IQM3"/>
    <property type="match status" value="1"/>
</dbReference>
<dbReference type="GO" id="GO:0005634">
    <property type="term" value="C:nucleus"/>
    <property type="evidence" value="ECO:0007669"/>
    <property type="project" value="UniProtKB-SubCell"/>
</dbReference>
<reference evidence="9 10" key="1">
    <citation type="journal article" date="2020" name="Mol. Plant">
        <title>The Chromosome-Based Rubber Tree Genome Provides New Insights into Spurge Genome Evolution and Rubber Biosynthesis.</title>
        <authorList>
            <person name="Liu J."/>
            <person name="Shi C."/>
            <person name="Shi C.C."/>
            <person name="Li W."/>
            <person name="Zhang Q.J."/>
            <person name="Zhang Y."/>
            <person name="Li K."/>
            <person name="Lu H.F."/>
            <person name="Shi C."/>
            <person name="Zhu S.T."/>
            <person name="Xiao Z.Y."/>
            <person name="Nan H."/>
            <person name="Yue Y."/>
            <person name="Zhu X.G."/>
            <person name="Wu Y."/>
            <person name="Hong X.N."/>
            <person name="Fan G.Y."/>
            <person name="Tong Y."/>
            <person name="Zhang D."/>
            <person name="Mao C.L."/>
            <person name="Liu Y.L."/>
            <person name="Hao S.J."/>
            <person name="Liu W.Q."/>
            <person name="Lv M.Q."/>
            <person name="Zhang H.B."/>
            <person name="Liu Y."/>
            <person name="Hu-Tang G.R."/>
            <person name="Wang J.P."/>
            <person name="Wang J.H."/>
            <person name="Sun Y.H."/>
            <person name="Ni S.B."/>
            <person name="Chen W.B."/>
            <person name="Zhang X.C."/>
            <person name="Jiao Y.N."/>
            <person name="Eichler E.E."/>
            <person name="Li G.H."/>
            <person name="Liu X."/>
            <person name="Gao L.Z."/>
        </authorList>
    </citation>
    <scope>NUCLEOTIDE SEQUENCE [LARGE SCALE GENOMIC DNA]</scope>
    <source>
        <strain evidence="10">cv. GT1</strain>
        <tissue evidence="9">Leaf</tissue>
    </source>
</reference>
<evidence type="ECO:0000259" key="7">
    <source>
        <dbReference type="Pfam" id="PF23247"/>
    </source>
</evidence>
<keyword evidence="10" id="KW-1185">Reference proteome</keyword>
<comment type="caution">
    <text evidence="9">The sequence shown here is derived from an EMBL/GenBank/DDBJ whole genome shotgun (WGS) entry which is preliminary data.</text>
</comment>
<feature type="region of interest" description="Disordered" evidence="6">
    <location>
        <begin position="724"/>
        <end position="758"/>
    </location>
</feature>
<name>A0A6A6LIY0_HEVBR</name>
<comment type="subcellular location">
    <subcellularLocation>
        <location evidence="2">Cytoplasm</location>
    </subcellularLocation>
    <subcellularLocation>
        <location evidence="1">Nucleus</location>
    </subcellularLocation>
</comment>
<dbReference type="GO" id="GO:0005737">
    <property type="term" value="C:cytoplasm"/>
    <property type="evidence" value="ECO:0007669"/>
    <property type="project" value="UniProtKB-SubCell"/>
</dbReference>
<evidence type="ECO:0000259" key="8">
    <source>
        <dbReference type="Pfam" id="PF23598"/>
    </source>
</evidence>
<evidence type="ECO:0000256" key="6">
    <source>
        <dbReference type="SAM" id="MobiDB-lite"/>
    </source>
</evidence>
<gene>
    <name evidence="9" type="ORF">GH714_038249</name>
</gene>
<organism evidence="9 10">
    <name type="scientific">Hevea brasiliensis</name>
    <name type="common">Para rubber tree</name>
    <name type="synonym">Siphonia brasiliensis</name>
    <dbReference type="NCBI Taxonomy" id="3981"/>
    <lineage>
        <taxon>Eukaryota</taxon>
        <taxon>Viridiplantae</taxon>
        <taxon>Streptophyta</taxon>
        <taxon>Embryophyta</taxon>
        <taxon>Tracheophyta</taxon>
        <taxon>Spermatophyta</taxon>
        <taxon>Magnoliopsida</taxon>
        <taxon>eudicotyledons</taxon>
        <taxon>Gunneridae</taxon>
        <taxon>Pentapetalae</taxon>
        <taxon>rosids</taxon>
        <taxon>fabids</taxon>
        <taxon>Malpighiales</taxon>
        <taxon>Euphorbiaceae</taxon>
        <taxon>Crotonoideae</taxon>
        <taxon>Micrandreae</taxon>
        <taxon>Hevea</taxon>
    </lineage>
</organism>
<dbReference type="Pfam" id="PF23247">
    <property type="entry name" value="LRR_RPS2"/>
    <property type="match status" value="1"/>
</dbReference>
<dbReference type="InterPro" id="IPR001611">
    <property type="entry name" value="Leu-rich_rpt"/>
</dbReference>
<keyword evidence="3" id="KW-0963">Cytoplasm</keyword>
<evidence type="ECO:0000313" key="9">
    <source>
        <dbReference type="EMBL" id="KAF2299579.1"/>
    </source>
</evidence>
<dbReference type="AlphaFoldDB" id="A0A6A6LIY0"/>
<dbReference type="Pfam" id="PF23598">
    <property type="entry name" value="LRR_14"/>
    <property type="match status" value="1"/>
</dbReference>
<feature type="compositionally biased region" description="Basic and acidic residues" evidence="6">
    <location>
        <begin position="730"/>
        <end position="743"/>
    </location>
</feature>
<dbReference type="SUPFAM" id="SSF52058">
    <property type="entry name" value="L domain-like"/>
    <property type="match status" value="1"/>
</dbReference>
<evidence type="ECO:0000256" key="1">
    <source>
        <dbReference type="ARBA" id="ARBA00004123"/>
    </source>
</evidence>
<dbReference type="PANTHER" id="PTHR31250:SF10">
    <property type="entry name" value="IQ DOMAIN-CONTAINING PROTEIN IQM3"/>
    <property type="match status" value="1"/>
</dbReference>
<keyword evidence="5" id="KW-0539">Nucleus</keyword>
<feature type="domain" description="Disease resistance protein At4g27190-like leucine-rich repeats" evidence="7">
    <location>
        <begin position="236"/>
        <end position="337"/>
    </location>
</feature>
<dbReference type="Gene3D" id="3.80.10.10">
    <property type="entry name" value="Ribonuclease Inhibitor"/>
    <property type="match status" value="2"/>
</dbReference>
<evidence type="ECO:0000256" key="4">
    <source>
        <dbReference type="ARBA" id="ARBA00022737"/>
    </source>
</evidence>
<dbReference type="EMBL" id="JAAGAX010000011">
    <property type="protein sequence ID" value="KAF2299579.1"/>
    <property type="molecule type" value="Genomic_DNA"/>
</dbReference>
<accession>A0A6A6LIY0</accession>
<keyword evidence="4" id="KW-0677">Repeat</keyword>
<sequence>MLNLQILNLSGTPIKSLPDPLFKLVNLKSFFLNHCVLLKLLPSGIGNLSCLEVFHLEGTEIIALPKEVERLKNLTSLKLSFREPISFNQQPKTVIPVGVIPNLSKLENLYIDVSPEDDRWKASVGRVVLEVCTLTTLDTLQFYFPTVELLSHFNWDTMPTSPPLSHFKFTVGDHTNRIIGQLPRDAEVELGRYDKCLKYVNGKGAPEEIKKVLRHASAFFLDRNMTVEKLSEFEITNMKQLKCCVIGECDKLQAIIDGDQMVTNASGGLEVGFKSLEYLYIYCARSLRSIWEGQLDNSGFKVLKYLVLYMCPQLTTIFTPGSLANLSSLEELTVDDCSRVTSLVSGSDCENEIKHVLPALKKISLRFLAELDNISDVVCISPRLEWMNFYHCPNLKSLPIGKVFQSKWRQIKGEESWWQASEWQYTEQDSWKGIFTSYGEIVGFSPSSKRSDALSEATASSLFEGDVMDAIWNLPVVEVSRGVCLDNVAVKLQKVYRSYRTRRRLADSAVKAEELWWQAIGFARLNHGTISFFNFSKLEPAASRWIRATLNASKVGKGLSKDAKAQKLAFQHWIEAIDPRHRYGHGLHIYYKEWCNTNSSQPFFNWLEIGDGKELDLGECPRSKLLQQCIKFLGPKKKGIFHHSSFLAGAATLAAGRLTVENGILKSISPCMGHYQPTEDSFDSFLSFLQDNGVSLDEVQINKVSEDSYVYDDGKFNASGTIGEVSSKLEPPKPEIVSEEKVSTSEVSQIGQTETKGEYKRTLSAGLKSPGAEIPKTAMLNRNNSKKAVKSYQLGHQLSLKWSTGAGPRIGNGSGGHPAPAHQTRNYNGSGGRPAPAQQTHNY</sequence>
<evidence type="ECO:0000313" key="10">
    <source>
        <dbReference type="Proteomes" id="UP000467840"/>
    </source>
</evidence>
<dbReference type="InterPro" id="IPR055414">
    <property type="entry name" value="LRR_R13L4/SHOC2-like"/>
</dbReference>
<dbReference type="PROSITE" id="PS50096">
    <property type="entry name" value="IQ"/>
    <property type="match status" value="1"/>
</dbReference>